<evidence type="ECO:0000313" key="22">
    <source>
        <dbReference type="Proteomes" id="UP000318199"/>
    </source>
</evidence>
<evidence type="ECO:0000256" key="15">
    <source>
        <dbReference type="PIRSR" id="PIRSR038455-1"/>
    </source>
</evidence>
<keyword evidence="3 14" id="KW-0813">Transport</keyword>
<comment type="catalytic activity">
    <reaction evidence="13 14">
        <text>S-sulfanyl-L-cysteinyl-[SoxY protein] + thiosulfate + 2 Fe(III)-[cytochrome c] = S-(2-sulfodisulfanyl)-L-cysteinyl-[SoxY protein] + 2 Fe(II)-[cytochrome c] + 2 H(+)</text>
        <dbReference type="Rhea" id="RHEA:51224"/>
        <dbReference type="Rhea" id="RHEA-COMP:10350"/>
        <dbReference type="Rhea" id="RHEA-COMP:14399"/>
        <dbReference type="Rhea" id="RHEA-COMP:14689"/>
        <dbReference type="Rhea" id="RHEA-COMP:14690"/>
        <dbReference type="ChEBI" id="CHEBI:15378"/>
        <dbReference type="ChEBI" id="CHEBI:29033"/>
        <dbReference type="ChEBI" id="CHEBI:29034"/>
        <dbReference type="ChEBI" id="CHEBI:33542"/>
        <dbReference type="ChEBI" id="CHEBI:61963"/>
        <dbReference type="ChEBI" id="CHEBI:140664"/>
        <dbReference type="EC" id="2.8.5.2"/>
    </reaction>
</comment>
<feature type="binding site" description="covalent" evidence="16">
    <location>
        <position position="194"/>
    </location>
    <ligand>
        <name>heme c</name>
        <dbReference type="ChEBI" id="CHEBI:61717"/>
        <label>2</label>
    </ligand>
</feature>
<name>A0A562ZH06_9BURK</name>
<evidence type="ECO:0000256" key="12">
    <source>
        <dbReference type="ARBA" id="ARBA00048077"/>
    </source>
</evidence>
<comment type="similarity">
    <text evidence="11 14">Belongs to the SoxA family.</text>
</comment>
<evidence type="ECO:0000256" key="18">
    <source>
        <dbReference type="SAM" id="MobiDB-lite"/>
    </source>
</evidence>
<dbReference type="InterPro" id="IPR036909">
    <property type="entry name" value="Cyt_c-like_dom_sf"/>
</dbReference>
<dbReference type="InterPro" id="IPR025710">
    <property type="entry name" value="SoxA"/>
</dbReference>
<feature type="binding site" description="covalent" evidence="16">
    <location>
        <position position="94"/>
    </location>
    <ligand>
        <name>heme c</name>
        <dbReference type="ChEBI" id="CHEBI:61717"/>
        <label>1</label>
    </ligand>
</feature>
<keyword evidence="4 14" id="KW-0349">Heme</keyword>
<evidence type="ECO:0000256" key="19">
    <source>
        <dbReference type="SAM" id="Phobius"/>
    </source>
</evidence>
<comment type="catalytic activity">
    <reaction evidence="12 14">
        <text>L-cysteinyl-[SoxY protein] + thiosulfate + 2 Fe(III)-[cytochrome c] = S-sulfosulfanyl-L-cysteinyl-[SoxY protein] + 2 Fe(II)-[cytochrome c] + 2 H(+)</text>
        <dbReference type="Rhea" id="RHEA:56720"/>
        <dbReference type="Rhea" id="RHEA-COMP:10350"/>
        <dbReference type="Rhea" id="RHEA-COMP:14328"/>
        <dbReference type="Rhea" id="RHEA-COMP:14399"/>
        <dbReference type="Rhea" id="RHEA-COMP:14691"/>
        <dbReference type="ChEBI" id="CHEBI:15378"/>
        <dbReference type="ChEBI" id="CHEBI:29033"/>
        <dbReference type="ChEBI" id="CHEBI:29034"/>
        <dbReference type="ChEBI" id="CHEBI:29950"/>
        <dbReference type="ChEBI" id="CHEBI:33542"/>
        <dbReference type="ChEBI" id="CHEBI:139321"/>
        <dbReference type="EC" id="2.8.5.2"/>
    </reaction>
</comment>
<dbReference type="PROSITE" id="PS51007">
    <property type="entry name" value="CYTC"/>
    <property type="match status" value="1"/>
</dbReference>
<evidence type="ECO:0000256" key="1">
    <source>
        <dbReference type="ARBA" id="ARBA00004418"/>
    </source>
</evidence>
<keyword evidence="19" id="KW-1133">Transmembrane helix</keyword>
<evidence type="ECO:0000256" key="2">
    <source>
        <dbReference type="ARBA" id="ARBA00011530"/>
    </source>
</evidence>
<evidence type="ECO:0000256" key="11">
    <source>
        <dbReference type="ARBA" id="ARBA00025746"/>
    </source>
</evidence>
<comment type="subcellular location">
    <subcellularLocation>
        <location evidence="1 14">Periplasm</location>
    </subcellularLocation>
</comment>
<feature type="binding site" description="axial binding residue" evidence="17">
    <location>
        <position position="128"/>
    </location>
    <ligand>
        <name>heme c</name>
        <dbReference type="ChEBI" id="CHEBI:61717"/>
        <label>1</label>
    </ligand>
    <ligandPart>
        <name>Fe</name>
        <dbReference type="ChEBI" id="CHEBI:18248"/>
    </ligandPart>
</feature>
<dbReference type="GO" id="GO:0016669">
    <property type="term" value="F:oxidoreductase activity, acting on a sulfur group of donors, cytochrome as acceptor"/>
    <property type="evidence" value="ECO:0007669"/>
    <property type="project" value="InterPro"/>
</dbReference>
<feature type="binding site" description="axial binding residue" evidence="17">
    <location>
        <position position="195"/>
    </location>
    <ligand>
        <name>heme c</name>
        <dbReference type="ChEBI" id="CHEBI:61717"/>
        <label>2</label>
    </ligand>
    <ligandPart>
        <name>Fe</name>
        <dbReference type="ChEBI" id="CHEBI:18248"/>
    </ligandPart>
</feature>
<dbReference type="SUPFAM" id="SSF46626">
    <property type="entry name" value="Cytochrome c"/>
    <property type="match status" value="2"/>
</dbReference>
<evidence type="ECO:0000256" key="14">
    <source>
        <dbReference type="PIRNR" id="PIRNR038455"/>
    </source>
</evidence>
<dbReference type="PIRSF" id="PIRSF038455">
    <property type="entry name" value="SoxA"/>
    <property type="match status" value="1"/>
</dbReference>
<dbReference type="AlphaFoldDB" id="A0A562ZH06"/>
<evidence type="ECO:0000256" key="4">
    <source>
        <dbReference type="ARBA" id="ARBA00022617"/>
    </source>
</evidence>
<keyword evidence="19" id="KW-0812">Transmembrane</keyword>
<evidence type="ECO:0000256" key="5">
    <source>
        <dbReference type="ARBA" id="ARBA00022679"/>
    </source>
</evidence>
<keyword evidence="10 14" id="KW-0408">Iron</keyword>
<feature type="active site" description="Cysteine persulfide intermediate" evidence="15">
    <location>
        <position position="236"/>
    </location>
</feature>
<gene>
    <name evidence="21" type="primary">soxA</name>
    <name evidence="21" type="ORF">FN976_26070</name>
</gene>
<feature type="binding site" description="covalent" evidence="16">
    <location>
        <position position="191"/>
    </location>
    <ligand>
        <name>heme c</name>
        <dbReference type="ChEBI" id="CHEBI:61717"/>
        <label>2</label>
    </ligand>
</feature>
<feature type="binding site" description="axial binding residue" evidence="17">
    <location>
        <position position="95"/>
    </location>
    <ligand>
        <name>heme c</name>
        <dbReference type="ChEBI" id="CHEBI:61717"/>
        <label>1</label>
    </ligand>
    <ligandPart>
        <name>Fe</name>
        <dbReference type="ChEBI" id="CHEBI:18248"/>
    </ligandPart>
</feature>
<dbReference type="GO" id="GO:0070069">
    <property type="term" value="C:cytochrome complex"/>
    <property type="evidence" value="ECO:0007669"/>
    <property type="project" value="InterPro"/>
</dbReference>
<feature type="binding site" evidence="16">
    <location>
        <position position="232"/>
    </location>
    <ligand>
        <name>substrate</name>
    </ligand>
</feature>
<dbReference type="NCBIfam" id="TIGR04484">
    <property type="entry name" value="thiosulf_SoxA"/>
    <property type="match status" value="1"/>
</dbReference>
<comment type="cofactor">
    <cofactor evidence="16">
        <name>heme</name>
        <dbReference type="ChEBI" id="CHEBI:30413"/>
    </cofactor>
    <text evidence="16">Binds 2 heme groups per subunit.</text>
</comment>
<dbReference type="GO" id="GO:0009055">
    <property type="term" value="F:electron transfer activity"/>
    <property type="evidence" value="ECO:0007669"/>
    <property type="project" value="InterPro"/>
</dbReference>
<sequence length="275" mass="29873">MARRQRFRADRAHGLAGDVSTARLAVMVAVALVLGCAAPPSTQPARRSGFKDMSPATQAMQRDDSANPAMLWVRDGEQLWARTEGAPARSCASCHGDAKAMRGVAVRFPAWDDALRRPVNLGTRINLCRQRHQGLPPWPAENGSLLGLEAFLALQSRGLPIAPPEDRRLLPHRERGEKLFGERIGQLALSCAQCHDERAGGKLGPALIPQGQATGYPIYRLEWQGLGSLGRRVRNCMTGVRAEPLAHGSVEMAELELYLAARAMGMPLETPAVRP</sequence>
<keyword evidence="8 14" id="KW-0574">Periplasm</keyword>
<dbReference type="GO" id="GO:0046872">
    <property type="term" value="F:metal ion binding"/>
    <property type="evidence" value="ECO:0007669"/>
    <property type="project" value="UniProtKB-KW"/>
</dbReference>
<dbReference type="GO" id="GO:0020037">
    <property type="term" value="F:heme binding"/>
    <property type="evidence" value="ECO:0007669"/>
    <property type="project" value="InterPro"/>
</dbReference>
<dbReference type="EMBL" id="VOBQ01000024">
    <property type="protein sequence ID" value="TWO67001.1"/>
    <property type="molecule type" value="Genomic_DNA"/>
</dbReference>
<evidence type="ECO:0000256" key="3">
    <source>
        <dbReference type="ARBA" id="ARBA00022448"/>
    </source>
</evidence>
<accession>A0A562ZH06</accession>
<feature type="binding site" description="axial binding residue" evidence="17">
    <location>
        <position position="236"/>
    </location>
    <ligand>
        <name>heme c</name>
        <dbReference type="ChEBI" id="CHEBI:61717"/>
        <label>2</label>
    </ligand>
    <ligandPart>
        <name>Fe</name>
        <dbReference type="ChEBI" id="CHEBI:18248"/>
    </ligandPart>
</feature>
<dbReference type="Pfam" id="PF21342">
    <property type="entry name" value="SoxA-TsdA_cyt-c"/>
    <property type="match status" value="2"/>
</dbReference>
<evidence type="ECO:0000256" key="9">
    <source>
        <dbReference type="ARBA" id="ARBA00022982"/>
    </source>
</evidence>
<organism evidence="21 22">
    <name type="scientific">Caenimonas sedimenti</name>
    <dbReference type="NCBI Taxonomy" id="2596921"/>
    <lineage>
        <taxon>Bacteria</taxon>
        <taxon>Pseudomonadati</taxon>
        <taxon>Pseudomonadota</taxon>
        <taxon>Betaproteobacteria</taxon>
        <taxon>Burkholderiales</taxon>
        <taxon>Comamonadaceae</taxon>
        <taxon>Caenimonas</taxon>
    </lineage>
</organism>
<feature type="binding site" description="covalent" evidence="16">
    <location>
        <position position="91"/>
    </location>
    <ligand>
        <name>heme c</name>
        <dbReference type="ChEBI" id="CHEBI:61717"/>
        <label>1</label>
    </ligand>
</feature>
<evidence type="ECO:0000256" key="10">
    <source>
        <dbReference type="ARBA" id="ARBA00023004"/>
    </source>
</evidence>
<comment type="caution">
    <text evidence="21">The sequence shown here is derived from an EMBL/GenBank/DDBJ whole genome shotgun (WGS) entry which is preliminary data.</text>
</comment>
<keyword evidence="5 14" id="KW-0808">Transferase</keyword>
<evidence type="ECO:0000256" key="6">
    <source>
        <dbReference type="ARBA" id="ARBA00022723"/>
    </source>
</evidence>
<proteinExistence type="inferred from homology"/>
<keyword evidence="7" id="KW-0732">Signal</keyword>
<evidence type="ECO:0000313" key="21">
    <source>
        <dbReference type="EMBL" id="TWO67001.1"/>
    </source>
</evidence>
<evidence type="ECO:0000256" key="8">
    <source>
        <dbReference type="ARBA" id="ARBA00022764"/>
    </source>
</evidence>
<evidence type="ECO:0000256" key="17">
    <source>
        <dbReference type="PIRSR" id="PIRSR038455-3"/>
    </source>
</evidence>
<dbReference type="GO" id="GO:0016740">
    <property type="term" value="F:transferase activity"/>
    <property type="evidence" value="ECO:0007669"/>
    <property type="project" value="UniProtKB-KW"/>
</dbReference>
<comment type="subunit">
    <text evidence="2 14">Heterodimer of SoxA and SoxX.</text>
</comment>
<dbReference type="GO" id="GO:0042597">
    <property type="term" value="C:periplasmic space"/>
    <property type="evidence" value="ECO:0007669"/>
    <property type="project" value="UniProtKB-SubCell"/>
</dbReference>
<keyword evidence="22" id="KW-1185">Reference proteome</keyword>
<dbReference type="EC" id="2.8.5.2" evidence="14"/>
<feature type="domain" description="Cytochrome c" evidence="20">
    <location>
        <begin position="171"/>
        <end position="263"/>
    </location>
</feature>
<feature type="transmembrane region" description="Helical" evidence="19">
    <location>
        <begin position="21"/>
        <end position="40"/>
    </location>
</feature>
<reference evidence="21 22" key="1">
    <citation type="submission" date="2019-07" db="EMBL/GenBank/DDBJ databases">
        <title>Caenimonas sedimenti sp. nov., isolated from activated sludge.</title>
        <authorList>
            <person name="Xu J."/>
        </authorList>
    </citation>
    <scope>NUCLEOTIDE SEQUENCE [LARGE SCALE GENOMIC DNA]</scope>
    <source>
        <strain evidence="21 22">HX-9-20</strain>
    </source>
</reference>
<evidence type="ECO:0000259" key="20">
    <source>
        <dbReference type="PROSITE" id="PS51007"/>
    </source>
</evidence>
<evidence type="ECO:0000256" key="13">
    <source>
        <dbReference type="ARBA" id="ARBA00048423"/>
    </source>
</evidence>
<evidence type="ECO:0000256" key="16">
    <source>
        <dbReference type="PIRSR" id="PIRSR038455-2"/>
    </source>
</evidence>
<keyword evidence="19" id="KW-0472">Membrane</keyword>
<keyword evidence="6 14" id="KW-0479">Metal-binding</keyword>
<dbReference type="GO" id="GO:0019417">
    <property type="term" value="P:sulfur oxidation"/>
    <property type="evidence" value="ECO:0007669"/>
    <property type="project" value="InterPro"/>
</dbReference>
<dbReference type="InterPro" id="IPR009056">
    <property type="entry name" value="Cyt_c-like_dom"/>
</dbReference>
<feature type="region of interest" description="Disordered" evidence="18">
    <location>
        <begin position="40"/>
        <end position="66"/>
    </location>
</feature>
<dbReference type="OrthoDB" id="9808312at2"/>
<keyword evidence="9 14" id="KW-0249">Electron transport</keyword>
<dbReference type="Proteomes" id="UP000318199">
    <property type="component" value="Unassembled WGS sequence"/>
</dbReference>
<dbReference type="Gene3D" id="1.10.760.10">
    <property type="entry name" value="Cytochrome c-like domain"/>
    <property type="match status" value="2"/>
</dbReference>
<evidence type="ECO:0000256" key="7">
    <source>
        <dbReference type="ARBA" id="ARBA00022729"/>
    </source>
</evidence>
<protein>
    <recommendedName>
        <fullName evidence="14">SoxAX cytochrome complex subunit A</fullName>
        <ecNumber evidence="14">2.8.5.2</ecNumber>
    </recommendedName>
    <alternativeName>
        <fullName evidence="14">Protein SoxA</fullName>
    </alternativeName>
    <alternativeName>
        <fullName evidence="14">Sulfur oxidizing protein A</fullName>
    </alternativeName>
    <alternativeName>
        <fullName evidence="14">Thiosulfate-oxidizing multienzyme system protein SoxA</fullName>
    </alternativeName>
</protein>